<reference evidence="3" key="1">
    <citation type="journal article" date="2019" name="Int. J. Syst. Evol. Microbiol.">
        <title>The Global Catalogue of Microorganisms (GCM) 10K type strain sequencing project: providing services to taxonomists for standard genome sequencing and annotation.</title>
        <authorList>
            <consortium name="The Broad Institute Genomics Platform"/>
            <consortium name="The Broad Institute Genome Sequencing Center for Infectious Disease"/>
            <person name="Wu L."/>
            <person name="Ma J."/>
        </authorList>
    </citation>
    <scope>NUCLEOTIDE SEQUENCE [LARGE SCALE GENOMIC DNA]</scope>
    <source>
        <strain evidence="3">KCTC 62164</strain>
    </source>
</reference>
<gene>
    <name evidence="2" type="ORF">ACFOKA_07765</name>
</gene>
<name>A0ABV7D3V3_9PROT</name>
<sequence>MSNRNQNRNISTASSAQQRAYARVDRMLAKTRRRAKAHQQERAALKAGKPRKRFQDRILLIGVIAGIMSDRVIALGGYCKQAVEQVDPLIFANAFLSFLS</sequence>
<proteinExistence type="predicted"/>
<keyword evidence="1" id="KW-0175">Coiled coil</keyword>
<evidence type="ECO:0000313" key="3">
    <source>
        <dbReference type="Proteomes" id="UP001595444"/>
    </source>
</evidence>
<dbReference type="EMBL" id="JBHRSL010000004">
    <property type="protein sequence ID" value="MFC3051796.1"/>
    <property type="molecule type" value="Genomic_DNA"/>
</dbReference>
<protein>
    <submittedName>
        <fullName evidence="2">Uncharacterized protein</fullName>
    </submittedName>
</protein>
<evidence type="ECO:0000256" key="1">
    <source>
        <dbReference type="SAM" id="Coils"/>
    </source>
</evidence>
<accession>A0ABV7D3V3</accession>
<comment type="caution">
    <text evidence="2">The sequence shown here is derived from an EMBL/GenBank/DDBJ whole genome shotgun (WGS) entry which is preliminary data.</text>
</comment>
<dbReference type="RefSeq" id="WP_194215262.1">
    <property type="nucleotide sequence ID" value="NZ_CP061205.1"/>
</dbReference>
<organism evidence="2 3">
    <name type="scientific">Kordiimonas pumila</name>
    <dbReference type="NCBI Taxonomy" id="2161677"/>
    <lineage>
        <taxon>Bacteria</taxon>
        <taxon>Pseudomonadati</taxon>
        <taxon>Pseudomonadota</taxon>
        <taxon>Alphaproteobacteria</taxon>
        <taxon>Kordiimonadales</taxon>
        <taxon>Kordiimonadaceae</taxon>
        <taxon>Kordiimonas</taxon>
    </lineage>
</organism>
<feature type="coiled-coil region" evidence="1">
    <location>
        <begin position="21"/>
        <end position="48"/>
    </location>
</feature>
<keyword evidence="3" id="KW-1185">Reference proteome</keyword>
<dbReference type="Proteomes" id="UP001595444">
    <property type="component" value="Unassembled WGS sequence"/>
</dbReference>
<evidence type="ECO:0000313" key="2">
    <source>
        <dbReference type="EMBL" id="MFC3051796.1"/>
    </source>
</evidence>